<dbReference type="PANTHER" id="PTHR11804">
    <property type="entry name" value="PROTEASE M3 THIMET OLIGOPEPTIDASE-RELATED"/>
    <property type="match status" value="1"/>
</dbReference>
<proteinExistence type="predicted"/>
<organism evidence="1 2">
    <name type="scientific">Zingiber officinale</name>
    <name type="common">Ginger</name>
    <name type="synonym">Amomum zingiber</name>
    <dbReference type="NCBI Taxonomy" id="94328"/>
    <lineage>
        <taxon>Eukaryota</taxon>
        <taxon>Viridiplantae</taxon>
        <taxon>Streptophyta</taxon>
        <taxon>Embryophyta</taxon>
        <taxon>Tracheophyta</taxon>
        <taxon>Spermatophyta</taxon>
        <taxon>Magnoliopsida</taxon>
        <taxon>Liliopsida</taxon>
        <taxon>Zingiberales</taxon>
        <taxon>Zingiberaceae</taxon>
        <taxon>Zingiber</taxon>
    </lineage>
</organism>
<dbReference type="GO" id="GO:0004222">
    <property type="term" value="F:metalloendopeptidase activity"/>
    <property type="evidence" value="ECO:0007669"/>
    <property type="project" value="InterPro"/>
</dbReference>
<dbReference type="SUPFAM" id="SSF55486">
    <property type="entry name" value="Metalloproteases ('zincins'), catalytic domain"/>
    <property type="match status" value="1"/>
</dbReference>
<reference evidence="1 2" key="1">
    <citation type="submission" date="2020-08" db="EMBL/GenBank/DDBJ databases">
        <title>Plant Genome Project.</title>
        <authorList>
            <person name="Zhang R.-G."/>
        </authorList>
    </citation>
    <scope>NUCLEOTIDE SEQUENCE [LARGE SCALE GENOMIC DNA]</scope>
    <source>
        <tissue evidence="1">Rhizome</tissue>
    </source>
</reference>
<gene>
    <name evidence="1" type="ORF">ZIOFF_033278</name>
</gene>
<dbReference type="GO" id="GO:0006508">
    <property type="term" value="P:proteolysis"/>
    <property type="evidence" value="ECO:0007669"/>
    <property type="project" value="InterPro"/>
</dbReference>
<dbReference type="AlphaFoldDB" id="A0A8J5GZZ9"/>
<dbReference type="GO" id="GO:0006518">
    <property type="term" value="P:peptide metabolic process"/>
    <property type="evidence" value="ECO:0007669"/>
    <property type="project" value="TreeGrafter"/>
</dbReference>
<dbReference type="Proteomes" id="UP000734854">
    <property type="component" value="Unassembled WGS sequence"/>
</dbReference>
<evidence type="ECO:0000313" key="1">
    <source>
        <dbReference type="EMBL" id="KAG6507924.1"/>
    </source>
</evidence>
<evidence type="ECO:0008006" key="3">
    <source>
        <dbReference type="Google" id="ProtNLM"/>
    </source>
</evidence>
<keyword evidence="2" id="KW-1185">Reference proteome</keyword>
<evidence type="ECO:0000313" key="2">
    <source>
        <dbReference type="Proteomes" id="UP000734854"/>
    </source>
</evidence>
<dbReference type="InterPro" id="IPR045090">
    <property type="entry name" value="Pept_M3A_M3B"/>
</dbReference>
<accession>A0A8J5GZZ9</accession>
<protein>
    <recommendedName>
        <fullName evidence="3">Mitochondrial intermediate peptidase</fullName>
    </recommendedName>
</protein>
<dbReference type="EMBL" id="JACMSC010000009">
    <property type="protein sequence ID" value="KAG6507924.1"/>
    <property type="molecule type" value="Genomic_DNA"/>
</dbReference>
<comment type="caution">
    <text evidence="1">The sequence shown here is derived from an EMBL/GenBank/DDBJ whole genome shotgun (WGS) entry which is preliminary data.</text>
</comment>
<name>A0A8J5GZZ9_ZINOF</name>
<dbReference type="PANTHER" id="PTHR11804:SF79">
    <property type="entry name" value="MITOCHONDRIAL INTERMEDIATE PEPTIDASE"/>
    <property type="match status" value="1"/>
</dbReference>
<sequence length="276" mass="30654">MFRALTTRRRVATRLFSSSRTSSGGICFATSSADAVAVGAETGLYGLDVLKTAKGFRRFVDEAISRSGELVSYISQLPPSMEVIRAMDEISDTVCSVIDSAELCRNTHPDREYVEEANKASMRINEYLHFLNTNNSLYTAIVKVEHGGALHTEEAQRAAHALRVDFENGGIHLSDVSYFVRTCCQIISCIYVLFRFNENIILDPGSVDIFPASRIPKNIQHLCRTIYRPVPSDGSSKSWITRKEKGYRITTDSSTLSSILKWVSDAGVSSHLDLNQ</sequence>